<gene>
    <name evidence="3" type="ORF">BDEG_23719</name>
</gene>
<dbReference type="InterPro" id="IPR002937">
    <property type="entry name" value="Amino_oxidase"/>
</dbReference>
<dbReference type="GO" id="GO:0016491">
    <property type="term" value="F:oxidoreductase activity"/>
    <property type="evidence" value="ECO:0007669"/>
    <property type="project" value="InterPro"/>
</dbReference>
<accession>A0A177WJE1</accession>
<feature type="domain" description="Amine oxidase" evidence="2">
    <location>
        <begin position="27"/>
        <end position="319"/>
    </location>
</feature>
<name>A0A177WJE1_BATDL</name>
<dbReference type="EMBL" id="DS022303">
    <property type="protein sequence ID" value="OAJ39922.1"/>
    <property type="molecule type" value="Genomic_DNA"/>
</dbReference>
<dbReference type="PANTHER" id="PTHR42923">
    <property type="entry name" value="PROTOPORPHYRINOGEN OXIDASE"/>
    <property type="match status" value="1"/>
</dbReference>
<dbReference type="eggNOG" id="ENOG502QSMW">
    <property type="taxonomic scope" value="Eukaryota"/>
</dbReference>
<dbReference type="Gene3D" id="3.50.50.60">
    <property type="entry name" value="FAD/NAD(P)-binding domain"/>
    <property type="match status" value="1"/>
</dbReference>
<dbReference type="VEuPathDB" id="FungiDB:BDEG_23719"/>
<evidence type="ECO:0000313" key="3">
    <source>
        <dbReference type="EMBL" id="OAJ39922.1"/>
    </source>
</evidence>
<dbReference type="SUPFAM" id="SSF51905">
    <property type="entry name" value="FAD/NAD(P)-binding domain"/>
    <property type="match status" value="1"/>
</dbReference>
<feature type="transmembrane region" description="Helical" evidence="1">
    <location>
        <begin position="534"/>
        <end position="554"/>
    </location>
</feature>
<dbReference type="STRING" id="403673.A0A177WJE1"/>
<dbReference type="Pfam" id="PF01593">
    <property type="entry name" value="Amino_oxidase"/>
    <property type="match status" value="1"/>
</dbReference>
<protein>
    <recommendedName>
        <fullName evidence="2">Amine oxidase domain-containing protein</fullName>
    </recommendedName>
</protein>
<dbReference type="OrthoDB" id="5977668at2759"/>
<dbReference type="InterPro" id="IPR036188">
    <property type="entry name" value="FAD/NAD-bd_sf"/>
</dbReference>
<reference evidence="3 4" key="1">
    <citation type="submission" date="2006-10" db="EMBL/GenBank/DDBJ databases">
        <title>The Genome Sequence of Batrachochytrium dendrobatidis JEL423.</title>
        <authorList>
            <consortium name="The Broad Institute Genome Sequencing Platform"/>
            <person name="Birren B."/>
            <person name="Lander E."/>
            <person name="Galagan J."/>
            <person name="Cuomo C."/>
            <person name="Devon K."/>
            <person name="Jaffe D."/>
            <person name="Butler J."/>
            <person name="Alvarez P."/>
            <person name="Gnerre S."/>
            <person name="Grabherr M."/>
            <person name="Kleber M."/>
            <person name="Mauceli E."/>
            <person name="Brockman W."/>
            <person name="Young S."/>
            <person name="LaButti K."/>
            <person name="Sykes S."/>
            <person name="DeCaprio D."/>
            <person name="Crawford M."/>
            <person name="Koehrsen M."/>
            <person name="Engels R."/>
            <person name="Montgomery P."/>
            <person name="Pearson M."/>
            <person name="Howarth C."/>
            <person name="Larson L."/>
            <person name="White J."/>
            <person name="O'Leary S."/>
            <person name="Kodira C."/>
            <person name="Zeng Q."/>
            <person name="Yandava C."/>
            <person name="Alvarado L."/>
            <person name="Longcore J."/>
            <person name="James T."/>
        </authorList>
    </citation>
    <scope>NUCLEOTIDE SEQUENCE [LARGE SCALE GENOMIC DNA]</scope>
    <source>
        <strain evidence="3 4">JEL423</strain>
    </source>
</reference>
<evidence type="ECO:0000313" key="4">
    <source>
        <dbReference type="Proteomes" id="UP000077115"/>
    </source>
</evidence>
<evidence type="ECO:0000259" key="2">
    <source>
        <dbReference type="Pfam" id="PF01593"/>
    </source>
</evidence>
<sequence length="561" mass="62747">MTVDMSDAPTLSTEIKPTRVAIVGSGISGLAAAWLLSQDPSRFIVTVFEAGNYVGGHTHTVRIPSLDNTKTIGVDTGFIVCNPVTYPNFQAFLAHLKVDLVQSDMSFSVSRNNGQFEWCGDSIDTVFAQRSNLIPFIQPGGGLFRMLWDCIRFHKHAKRLATEADSIVFDNTGSARNSSSESDFKDLPLAKQTLGQFFKEHGYSSFFYENYILPMTAAIWSAPANITFDKFPLLTLVRFMRNHVMLQLGNRPKWRTVDGGSSTYVEKIKSCVPDIRLNTAIVSVTRSADPDAPGPVVLTNIHGQEETFDHVIFATHTDQTLKILGANATPLEKRILGAIKYSKNRAILHRDESLMPKRRKAWAAWNYLTTSKTESRSQNMCLTYWMNRLQSFVNVPDFGHVFVTMNPIFEPRPDTVIGSWDYEHPIYSTETICAQDSLNHIQNKHATTFCGAWTNYGFHEDGCTSGLLSAVSLGASCPFPIYLNGGYPTVRKPIPPPHYLAKCGVKQYQAPLPKYMPGCFDDKIQPAELIRKSYLRIAFIMVILSMVAMGLFSYSQHIFSK</sequence>
<keyword evidence="1" id="KW-0812">Transmembrane</keyword>
<organism evidence="3 4">
    <name type="scientific">Batrachochytrium dendrobatidis (strain JEL423)</name>
    <dbReference type="NCBI Taxonomy" id="403673"/>
    <lineage>
        <taxon>Eukaryota</taxon>
        <taxon>Fungi</taxon>
        <taxon>Fungi incertae sedis</taxon>
        <taxon>Chytridiomycota</taxon>
        <taxon>Chytridiomycota incertae sedis</taxon>
        <taxon>Chytridiomycetes</taxon>
        <taxon>Rhizophydiales</taxon>
        <taxon>Rhizophydiales incertae sedis</taxon>
        <taxon>Batrachochytrium</taxon>
    </lineage>
</organism>
<dbReference type="Proteomes" id="UP000077115">
    <property type="component" value="Unassembled WGS sequence"/>
</dbReference>
<dbReference type="PANTHER" id="PTHR42923:SF17">
    <property type="entry name" value="AMINE OXIDASE DOMAIN-CONTAINING PROTEIN"/>
    <property type="match status" value="1"/>
</dbReference>
<reference evidence="3 4" key="2">
    <citation type="submission" date="2016-05" db="EMBL/GenBank/DDBJ databases">
        <title>Lineage-specific infection strategies underlie the spectrum of fungal disease in amphibians.</title>
        <authorList>
            <person name="Cuomo C.A."/>
            <person name="Farrer R.A."/>
            <person name="James T."/>
            <person name="Longcore J."/>
            <person name="Birren B."/>
        </authorList>
    </citation>
    <scope>NUCLEOTIDE SEQUENCE [LARGE SCALE GENOMIC DNA]</scope>
    <source>
        <strain evidence="3 4">JEL423</strain>
    </source>
</reference>
<dbReference type="AlphaFoldDB" id="A0A177WJE1"/>
<keyword evidence="1" id="KW-1133">Transmembrane helix</keyword>
<dbReference type="InterPro" id="IPR050464">
    <property type="entry name" value="Zeta_carotene_desat/Oxidored"/>
</dbReference>
<keyword evidence="1" id="KW-0472">Membrane</keyword>
<proteinExistence type="predicted"/>
<evidence type="ECO:0000256" key="1">
    <source>
        <dbReference type="SAM" id="Phobius"/>
    </source>
</evidence>